<keyword evidence="3" id="KW-1185">Reference proteome</keyword>
<feature type="region of interest" description="Disordered" evidence="1">
    <location>
        <begin position="33"/>
        <end position="64"/>
    </location>
</feature>
<feature type="region of interest" description="Disordered" evidence="1">
    <location>
        <begin position="208"/>
        <end position="262"/>
    </location>
</feature>
<dbReference type="Proteomes" id="UP000660729">
    <property type="component" value="Unassembled WGS sequence"/>
</dbReference>
<accession>A0A8H6VID9</accession>
<comment type="caution">
    <text evidence="2">The sequence shown here is derived from an EMBL/GenBank/DDBJ whole genome shotgun (WGS) entry which is preliminary data.</text>
</comment>
<dbReference type="OrthoDB" id="10578299at2759"/>
<feature type="region of interest" description="Disordered" evidence="1">
    <location>
        <begin position="91"/>
        <end position="129"/>
    </location>
</feature>
<feature type="region of interest" description="Disordered" evidence="1">
    <location>
        <begin position="372"/>
        <end position="406"/>
    </location>
</feature>
<evidence type="ECO:0000313" key="2">
    <source>
        <dbReference type="EMBL" id="KAF7187910.1"/>
    </source>
</evidence>
<gene>
    <name evidence="2" type="ORF">HII31_10810</name>
</gene>
<dbReference type="EMBL" id="JABCIY010000219">
    <property type="protein sequence ID" value="KAF7187910.1"/>
    <property type="molecule type" value="Genomic_DNA"/>
</dbReference>
<protein>
    <submittedName>
        <fullName evidence="2">Uncharacterized protein</fullName>
    </submittedName>
</protein>
<feature type="compositionally biased region" description="Basic and acidic residues" evidence="1">
    <location>
        <begin position="93"/>
        <end position="103"/>
    </location>
</feature>
<name>A0A8H6VID9_9PEZI</name>
<evidence type="ECO:0000313" key="3">
    <source>
        <dbReference type="Proteomes" id="UP000660729"/>
    </source>
</evidence>
<organism evidence="2 3">
    <name type="scientific">Pseudocercospora fuligena</name>
    <dbReference type="NCBI Taxonomy" id="685502"/>
    <lineage>
        <taxon>Eukaryota</taxon>
        <taxon>Fungi</taxon>
        <taxon>Dikarya</taxon>
        <taxon>Ascomycota</taxon>
        <taxon>Pezizomycotina</taxon>
        <taxon>Dothideomycetes</taxon>
        <taxon>Dothideomycetidae</taxon>
        <taxon>Mycosphaerellales</taxon>
        <taxon>Mycosphaerellaceae</taxon>
        <taxon>Pseudocercospora</taxon>
    </lineage>
</organism>
<feature type="compositionally biased region" description="Polar residues" evidence="1">
    <location>
        <begin position="33"/>
        <end position="57"/>
    </location>
</feature>
<sequence>MLRQHHRDSFESELQTLEAAKQGGQRKRLEFSSLYNNGPTHRPLSSSQLASRPQSTRARLLPPIDASTRLPCSASTDTVIKDCAGNGLARTSRNIEQHDRDNDEAIVPTSHDSERRRCLFPSGQSQPDECNTQKWQQIILSMNQASLNLSVEAWCMEQSLTPKHWKTHQHALSQMLIYVHSQLGSTKRPARNRGHGIGFVQVPAGAASRSCNANNRQRSHGHQSSTSSSKFSFVIEGGTDSSGQGGNNAPRQPQPSRSMESPLSSAEGFRCVLAGTNHQEERDDCTANKPVKHVSQLKVHHECHDFFYCLNCFNSFLSAQARDDHISNGCSKVCVTSSCMNFGRQLNVCGHRDNTSQSKWMALSRLYHQRFPQATPRPPHNIGGARARRRRPGDARSHASHPDSAIGGFPGLLPLFNIPPTAHLPVPTEAASVSGSDSSQPVSETDVLLHNVSSMCHATSVLVDTLLNSPRATNTITTGAIEEFHMKSLTTLQACRELFRDVLSGQNVFDAALAGLSAENFNVVRTAFDVCDDTSIDWTALEQHRRIFASGPDDQMGIPGLESSDNSNELAHVGMAPLTTINPTPAFELVIDSVADEPQHVLYDQEMG</sequence>
<proteinExistence type="predicted"/>
<reference evidence="2" key="1">
    <citation type="submission" date="2020-04" db="EMBL/GenBank/DDBJ databases">
        <title>Draft genome resource of the tomato pathogen Pseudocercospora fuligena.</title>
        <authorList>
            <person name="Zaccaron A."/>
        </authorList>
    </citation>
    <scope>NUCLEOTIDE SEQUENCE</scope>
    <source>
        <strain evidence="2">PF001</strain>
    </source>
</reference>
<feature type="compositionally biased region" description="Polar residues" evidence="1">
    <location>
        <begin position="239"/>
        <end position="262"/>
    </location>
</feature>
<dbReference type="AlphaFoldDB" id="A0A8H6VID9"/>
<feature type="compositionally biased region" description="Low complexity" evidence="1">
    <location>
        <begin position="222"/>
        <end position="233"/>
    </location>
</feature>
<evidence type="ECO:0000256" key="1">
    <source>
        <dbReference type="SAM" id="MobiDB-lite"/>
    </source>
</evidence>
<feature type="compositionally biased region" description="Basic and acidic residues" evidence="1">
    <location>
        <begin position="392"/>
        <end position="401"/>
    </location>
</feature>